<organism evidence="2 3">
    <name type="scientific">Marivita lacus</name>
    <dbReference type="NCBI Taxonomy" id="1323742"/>
    <lineage>
        <taxon>Bacteria</taxon>
        <taxon>Pseudomonadati</taxon>
        <taxon>Pseudomonadota</taxon>
        <taxon>Alphaproteobacteria</taxon>
        <taxon>Rhodobacterales</taxon>
        <taxon>Roseobacteraceae</taxon>
        <taxon>Marivita</taxon>
    </lineage>
</organism>
<keyword evidence="3" id="KW-1185">Reference proteome</keyword>
<evidence type="ECO:0000313" key="2">
    <source>
        <dbReference type="EMBL" id="GGC18336.1"/>
    </source>
</evidence>
<keyword evidence="1" id="KW-0472">Membrane</keyword>
<proteinExistence type="predicted"/>
<evidence type="ECO:0000313" key="3">
    <source>
        <dbReference type="Proteomes" id="UP000645462"/>
    </source>
</evidence>
<evidence type="ECO:0008006" key="4">
    <source>
        <dbReference type="Google" id="ProtNLM"/>
    </source>
</evidence>
<reference evidence="3" key="1">
    <citation type="journal article" date="2019" name="Int. J. Syst. Evol. Microbiol.">
        <title>The Global Catalogue of Microorganisms (GCM) 10K type strain sequencing project: providing services to taxonomists for standard genome sequencing and annotation.</title>
        <authorList>
            <consortium name="The Broad Institute Genomics Platform"/>
            <consortium name="The Broad Institute Genome Sequencing Center for Infectious Disease"/>
            <person name="Wu L."/>
            <person name="Ma J."/>
        </authorList>
    </citation>
    <scope>NUCLEOTIDE SEQUENCE [LARGE SCALE GENOMIC DNA]</scope>
    <source>
        <strain evidence="3">CGMCC 1.12478</strain>
    </source>
</reference>
<accession>A0ABQ1L2R0</accession>
<gene>
    <name evidence="2" type="ORF">GCM10011363_38700</name>
</gene>
<name>A0ABQ1L2R0_9RHOB</name>
<evidence type="ECO:0000256" key="1">
    <source>
        <dbReference type="SAM" id="Phobius"/>
    </source>
</evidence>
<dbReference type="EMBL" id="BMFC01000014">
    <property type="protein sequence ID" value="GGC18336.1"/>
    <property type="molecule type" value="Genomic_DNA"/>
</dbReference>
<dbReference type="RefSeq" id="WP_188483744.1">
    <property type="nucleotide sequence ID" value="NZ_BMFC01000014.1"/>
</dbReference>
<feature type="transmembrane region" description="Helical" evidence="1">
    <location>
        <begin position="43"/>
        <end position="62"/>
    </location>
</feature>
<sequence>MMENTFAVLFFLPLSVLLLVLLREIWRHQATDQSENHLGMETKITGAVALLLLIGTALTMWLQG</sequence>
<dbReference type="Proteomes" id="UP000645462">
    <property type="component" value="Unassembled WGS sequence"/>
</dbReference>
<comment type="caution">
    <text evidence="2">The sequence shown here is derived from an EMBL/GenBank/DDBJ whole genome shotgun (WGS) entry which is preliminary data.</text>
</comment>
<keyword evidence="1" id="KW-0812">Transmembrane</keyword>
<keyword evidence="1" id="KW-1133">Transmembrane helix</keyword>
<protein>
    <recommendedName>
        <fullName evidence="4">HIG1 domain-containing protein</fullName>
    </recommendedName>
</protein>